<keyword evidence="3" id="KW-0863">Zinc-finger</keyword>
<evidence type="ECO:0000313" key="7">
    <source>
        <dbReference type="Proteomes" id="UP000789901"/>
    </source>
</evidence>
<dbReference type="Proteomes" id="UP000789901">
    <property type="component" value="Unassembled WGS sequence"/>
</dbReference>
<dbReference type="PANTHER" id="PTHR46481:SF10">
    <property type="entry name" value="ZINC FINGER BED DOMAIN-CONTAINING PROTEIN 39"/>
    <property type="match status" value="1"/>
</dbReference>
<dbReference type="InterPro" id="IPR052035">
    <property type="entry name" value="ZnF_BED_domain_contain"/>
</dbReference>
<keyword evidence="2" id="KW-0479">Metal-binding</keyword>
<organism evidence="6 7">
    <name type="scientific">Gigaspora margarita</name>
    <dbReference type="NCBI Taxonomy" id="4874"/>
    <lineage>
        <taxon>Eukaryota</taxon>
        <taxon>Fungi</taxon>
        <taxon>Fungi incertae sedis</taxon>
        <taxon>Mucoromycota</taxon>
        <taxon>Glomeromycotina</taxon>
        <taxon>Glomeromycetes</taxon>
        <taxon>Diversisporales</taxon>
        <taxon>Gigasporaceae</taxon>
        <taxon>Gigaspora</taxon>
    </lineage>
</organism>
<name>A0ABN7XE67_GIGMA</name>
<feature type="non-terminal residue" evidence="6">
    <location>
        <position position="155"/>
    </location>
</feature>
<evidence type="ECO:0000256" key="5">
    <source>
        <dbReference type="ARBA" id="ARBA00023242"/>
    </source>
</evidence>
<evidence type="ECO:0000256" key="1">
    <source>
        <dbReference type="ARBA" id="ARBA00004123"/>
    </source>
</evidence>
<comment type="caution">
    <text evidence="6">The sequence shown here is derived from an EMBL/GenBank/DDBJ whole genome shotgun (WGS) entry which is preliminary data.</text>
</comment>
<sequence length="155" mass="17500">MVSTSASNLRTRVWHYFDPPIEESGKVKAKCRLCPVDTYLTITNSGTTSLRNHPLKIPRSNEHILRNALVKWIATDTLPFTTVESESFRELVEIIRKLEGDITVPSAKSVKRDLINKYSVLKGITAHWIDENWEIRSQVLDLAPFDGSHTGANIA</sequence>
<dbReference type="PANTHER" id="PTHR46481">
    <property type="entry name" value="ZINC FINGER BED DOMAIN-CONTAINING PROTEIN 4"/>
    <property type="match status" value="1"/>
</dbReference>
<evidence type="ECO:0000256" key="2">
    <source>
        <dbReference type="ARBA" id="ARBA00022723"/>
    </source>
</evidence>
<evidence type="ECO:0000256" key="4">
    <source>
        <dbReference type="ARBA" id="ARBA00022833"/>
    </source>
</evidence>
<protein>
    <submittedName>
        <fullName evidence="6">13200_t:CDS:1</fullName>
    </submittedName>
</protein>
<keyword evidence="4" id="KW-0862">Zinc</keyword>
<keyword evidence="5" id="KW-0539">Nucleus</keyword>
<gene>
    <name evidence="6" type="ORF">GMARGA_LOCUS41524</name>
</gene>
<dbReference type="EMBL" id="CAJVQB010115349">
    <property type="protein sequence ID" value="CAG8852703.1"/>
    <property type="molecule type" value="Genomic_DNA"/>
</dbReference>
<accession>A0ABN7XE67</accession>
<reference evidence="6 7" key="1">
    <citation type="submission" date="2021-06" db="EMBL/GenBank/DDBJ databases">
        <authorList>
            <person name="Kallberg Y."/>
            <person name="Tangrot J."/>
            <person name="Rosling A."/>
        </authorList>
    </citation>
    <scope>NUCLEOTIDE SEQUENCE [LARGE SCALE GENOMIC DNA]</scope>
    <source>
        <strain evidence="6 7">120-4 pot B 10/14</strain>
    </source>
</reference>
<evidence type="ECO:0000313" key="6">
    <source>
        <dbReference type="EMBL" id="CAG8852703.1"/>
    </source>
</evidence>
<proteinExistence type="predicted"/>
<comment type="subcellular location">
    <subcellularLocation>
        <location evidence="1">Nucleus</location>
    </subcellularLocation>
</comment>
<keyword evidence="7" id="KW-1185">Reference proteome</keyword>
<evidence type="ECO:0000256" key="3">
    <source>
        <dbReference type="ARBA" id="ARBA00022771"/>
    </source>
</evidence>
<dbReference type="SMART" id="SM00614">
    <property type="entry name" value="ZnF_BED"/>
    <property type="match status" value="1"/>
</dbReference>
<dbReference type="SUPFAM" id="SSF140996">
    <property type="entry name" value="Hermes dimerisation domain"/>
    <property type="match status" value="1"/>
</dbReference>